<keyword evidence="3" id="KW-1185">Reference proteome</keyword>
<feature type="domain" description="STAS" evidence="1">
    <location>
        <begin position="17"/>
        <end position="80"/>
    </location>
</feature>
<dbReference type="EMBL" id="JAGSPN010000016">
    <property type="protein sequence ID" value="MBR7783962.1"/>
    <property type="molecule type" value="Genomic_DNA"/>
</dbReference>
<accession>A0A941DML4</accession>
<dbReference type="InterPro" id="IPR058548">
    <property type="entry name" value="MlaB-like_STAS"/>
</dbReference>
<dbReference type="PROSITE" id="PS50801">
    <property type="entry name" value="STAS"/>
    <property type="match status" value="1"/>
</dbReference>
<comment type="caution">
    <text evidence="2">The sequence shown here is derived from an EMBL/GenBank/DDBJ whole genome shotgun (WGS) entry which is preliminary data.</text>
</comment>
<dbReference type="Gene3D" id="3.30.750.24">
    <property type="entry name" value="STAS domain"/>
    <property type="match status" value="1"/>
</dbReference>
<dbReference type="Proteomes" id="UP000680067">
    <property type="component" value="Unassembled WGS sequence"/>
</dbReference>
<evidence type="ECO:0000313" key="3">
    <source>
        <dbReference type="Proteomes" id="UP000680067"/>
    </source>
</evidence>
<proteinExistence type="predicted"/>
<gene>
    <name evidence="2" type="ORF">KDM89_17590</name>
</gene>
<reference evidence="2" key="1">
    <citation type="submission" date="2021-04" db="EMBL/GenBank/DDBJ databases">
        <title>novel species isolated from subtropical streams in China.</title>
        <authorList>
            <person name="Lu H."/>
        </authorList>
    </citation>
    <scope>NUCLEOTIDE SEQUENCE</scope>
    <source>
        <strain evidence="2">LFS511W</strain>
    </source>
</reference>
<organism evidence="2 3">
    <name type="scientific">Undibacterium luofuense</name>
    <dbReference type="NCBI Taxonomy" id="2828733"/>
    <lineage>
        <taxon>Bacteria</taxon>
        <taxon>Pseudomonadati</taxon>
        <taxon>Pseudomonadota</taxon>
        <taxon>Betaproteobacteria</taxon>
        <taxon>Burkholderiales</taxon>
        <taxon>Oxalobacteraceae</taxon>
        <taxon>Undibacterium</taxon>
    </lineage>
</organism>
<dbReference type="CDD" id="cd07043">
    <property type="entry name" value="STAS_anti-anti-sigma_factors"/>
    <property type="match status" value="1"/>
</dbReference>
<protein>
    <submittedName>
        <fullName evidence="2">STAS domain-containing protein</fullName>
    </submittedName>
</protein>
<sequence>MSALEAGLQAMRSGENVFDFSATEKADSAAVAAMVAWQREAGKLGVSLAFQAVPSTLQSLMALYGLSTHFTSSAPVPERH</sequence>
<dbReference type="AlphaFoldDB" id="A0A941DML4"/>
<dbReference type="Pfam" id="PF13466">
    <property type="entry name" value="STAS_2"/>
    <property type="match status" value="1"/>
</dbReference>
<dbReference type="InterPro" id="IPR036513">
    <property type="entry name" value="STAS_dom_sf"/>
</dbReference>
<dbReference type="InterPro" id="IPR002645">
    <property type="entry name" value="STAS_dom"/>
</dbReference>
<evidence type="ECO:0000313" key="2">
    <source>
        <dbReference type="EMBL" id="MBR7783962.1"/>
    </source>
</evidence>
<dbReference type="SUPFAM" id="SSF52091">
    <property type="entry name" value="SpoIIaa-like"/>
    <property type="match status" value="1"/>
</dbReference>
<name>A0A941DML4_9BURK</name>
<evidence type="ECO:0000259" key="1">
    <source>
        <dbReference type="PROSITE" id="PS50801"/>
    </source>
</evidence>